<reference evidence="9 10" key="1">
    <citation type="submission" date="2018-10" db="EMBL/GenBank/DDBJ databases">
        <authorList>
            <person name="Zhang X."/>
        </authorList>
    </citation>
    <scope>NUCLEOTIDE SEQUENCE [LARGE SCALE GENOMIC DNA]</scope>
    <source>
        <strain evidence="9 10">SK-G1</strain>
    </source>
</reference>
<feature type="domain" description="PTS EIIB type-4" evidence="8">
    <location>
        <begin position="1"/>
        <end position="158"/>
    </location>
</feature>
<protein>
    <submittedName>
        <fullName evidence="9">PTS mannose/fructose/sorbose transporter subunit IIB</fullName>
    </submittedName>
</protein>
<dbReference type="Gene3D" id="3.40.35.10">
    <property type="entry name" value="Phosphotransferase system, sorbose subfamily IIB component"/>
    <property type="match status" value="1"/>
</dbReference>
<keyword evidence="4" id="KW-0762">Sugar transport</keyword>
<dbReference type="GO" id="GO:0008982">
    <property type="term" value="F:protein-N(PI)-phosphohistidine-sugar phosphotransferase activity"/>
    <property type="evidence" value="ECO:0007669"/>
    <property type="project" value="InterPro"/>
</dbReference>
<dbReference type="SUPFAM" id="SSF52728">
    <property type="entry name" value="PTS IIb component"/>
    <property type="match status" value="1"/>
</dbReference>
<name>A0A3G2R7E5_9FIRM</name>
<evidence type="ECO:0000256" key="5">
    <source>
        <dbReference type="ARBA" id="ARBA00022679"/>
    </source>
</evidence>
<dbReference type="GO" id="GO:0009401">
    <property type="term" value="P:phosphoenolpyruvate-dependent sugar phosphotransferase system"/>
    <property type="evidence" value="ECO:0007669"/>
    <property type="project" value="UniProtKB-KW"/>
</dbReference>
<dbReference type="KEGG" id="bacg:D2962_12580"/>
<dbReference type="AlphaFoldDB" id="A0A3G2R7E5"/>
<keyword evidence="2" id="KW-0813">Transport</keyword>
<sequence length="158" mass="17295">MLNIVLTRIDDRLIHGQVMTAWVKYTQANRIIIVDDNVAQDPFMEKVLKMAAPPGIKVEVYDTQKAVAVLKGEGSPGEKVIVLAKHPKTIYALMEGGVGIKELNVGGMGAGAGRKLLYKNISASQEEREVFKNILSKGVAILIRIVPDDKGVEIKKFL</sequence>
<evidence type="ECO:0000256" key="2">
    <source>
        <dbReference type="ARBA" id="ARBA00022448"/>
    </source>
</evidence>
<evidence type="ECO:0000256" key="4">
    <source>
        <dbReference type="ARBA" id="ARBA00022597"/>
    </source>
</evidence>
<accession>A0A3G2R7E5</accession>
<evidence type="ECO:0000313" key="10">
    <source>
        <dbReference type="Proteomes" id="UP000280960"/>
    </source>
</evidence>
<dbReference type="InterPro" id="IPR004720">
    <property type="entry name" value="PTS_IIB_sorbose-sp"/>
</dbReference>
<evidence type="ECO:0000259" key="8">
    <source>
        <dbReference type="PROSITE" id="PS51101"/>
    </source>
</evidence>
<keyword evidence="10" id="KW-1185">Reference proteome</keyword>
<proteinExistence type="predicted"/>
<dbReference type="PROSITE" id="PS51101">
    <property type="entry name" value="PTS_EIIB_TYPE_4"/>
    <property type="match status" value="1"/>
</dbReference>
<gene>
    <name evidence="9" type="ORF">D2962_12580</name>
</gene>
<dbReference type="Proteomes" id="UP000280960">
    <property type="component" value="Chromosome"/>
</dbReference>
<dbReference type="EMBL" id="CP033169">
    <property type="protein sequence ID" value="AYO31323.1"/>
    <property type="molecule type" value="Genomic_DNA"/>
</dbReference>
<organism evidence="9 10">
    <name type="scientific">Biomaibacter acetigenes</name>
    <dbReference type="NCBI Taxonomy" id="2316383"/>
    <lineage>
        <taxon>Bacteria</taxon>
        <taxon>Bacillati</taxon>
        <taxon>Bacillota</taxon>
        <taxon>Clostridia</taxon>
        <taxon>Thermosediminibacterales</taxon>
        <taxon>Tepidanaerobacteraceae</taxon>
        <taxon>Biomaibacter</taxon>
    </lineage>
</organism>
<evidence type="ECO:0000313" key="9">
    <source>
        <dbReference type="EMBL" id="AYO31323.1"/>
    </source>
</evidence>
<evidence type="ECO:0000256" key="3">
    <source>
        <dbReference type="ARBA" id="ARBA00022490"/>
    </source>
</evidence>
<keyword evidence="6" id="KW-0598">Phosphotransferase system</keyword>
<dbReference type="InterPro" id="IPR036667">
    <property type="entry name" value="PTS_IIB_sorbose-sp_sf"/>
</dbReference>
<keyword evidence="3" id="KW-0963">Cytoplasm</keyword>
<evidence type="ECO:0000256" key="7">
    <source>
        <dbReference type="ARBA" id="ARBA00022777"/>
    </source>
</evidence>
<keyword evidence="5" id="KW-0808">Transferase</keyword>
<comment type="subcellular location">
    <subcellularLocation>
        <location evidence="1">Cytoplasm</location>
    </subcellularLocation>
</comment>
<evidence type="ECO:0000256" key="6">
    <source>
        <dbReference type="ARBA" id="ARBA00022683"/>
    </source>
</evidence>
<dbReference type="CDD" id="cd00001">
    <property type="entry name" value="PTS_IIB_man"/>
    <property type="match status" value="1"/>
</dbReference>
<dbReference type="GO" id="GO:0005737">
    <property type="term" value="C:cytoplasm"/>
    <property type="evidence" value="ECO:0007669"/>
    <property type="project" value="UniProtKB-SubCell"/>
</dbReference>
<dbReference type="GO" id="GO:0016301">
    <property type="term" value="F:kinase activity"/>
    <property type="evidence" value="ECO:0007669"/>
    <property type="project" value="UniProtKB-KW"/>
</dbReference>
<evidence type="ECO:0000256" key="1">
    <source>
        <dbReference type="ARBA" id="ARBA00004496"/>
    </source>
</evidence>
<dbReference type="RefSeq" id="WP_122015164.1">
    <property type="nucleotide sequence ID" value="NZ_CP033169.1"/>
</dbReference>
<dbReference type="Pfam" id="PF03830">
    <property type="entry name" value="PTSIIB_sorb"/>
    <property type="match status" value="1"/>
</dbReference>
<keyword evidence="7" id="KW-0418">Kinase</keyword>